<sequence>MPEKRMGYFLVGIGLSLILISAVSVFVVFTGRVKPAPVFRQPGISLDMSQIAGLPTLPGSKPTPVELLSASALNDISNLTLHILLMGFIAGIGYKIALLGVQLLRPVEVKLKS</sequence>
<proteinExistence type="predicted"/>
<feature type="transmembrane region" description="Helical" evidence="1">
    <location>
        <begin position="7"/>
        <end position="29"/>
    </location>
</feature>
<evidence type="ECO:0000313" key="3">
    <source>
        <dbReference type="Proteomes" id="UP000178993"/>
    </source>
</evidence>
<name>A0A1F4Z476_9BACT</name>
<dbReference type="Proteomes" id="UP000178993">
    <property type="component" value="Unassembled WGS sequence"/>
</dbReference>
<dbReference type="AlphaFoldDB" id="A0A1F4Z476"/>
<organism evidence="2 3">
    <name type="scientific">Candidatus Amesbacteria bacterium RIFCSPHIGHO2_12_FULL_48_14</name>
    <dbReference type="NCBI Taxonomy" id="1797257"/>
    <lineage>
        <taxon>Bacteria</taxon>
        <taxon>Candidatus Amesiibacteriota</taxon>
    </lineage>
</organism>
<accession>A0A1F4Z476</accession>
<protein>
    <submittedName>
        <fullName evidence="2">Uncharacterized protein</fullName>
    </submittedName>
</protein>
<gene>
    <name evidence="2" type="ORF">A3E17_03855</name>
</gene>
<reference evidence="2 3" key="1">
    <citation type="journal article" date="2016" name="Nat. Commun.">
        <title>Thousands of microbial genomes shed light on interconnected biogeochemical processes in an aquifer system.</title>
        <authorList>
            <person name="Anantharaman K."/>
            <person name="Brown C.T."/>
            <person name="Hug L.A."/>
            <person name="Sharon I."/>
            <person name="Castelle C.J."/>
            <person name="Probst A.J."/>
            <person name="Thomas B.C."/>
            <person name="Singh A."/>
            <person name="Wilkins M.J."/>
            <person name="Karaoz U."/>
            <person name="Brodie E.L."/>
            <person name="Williams K.H."/>
            <person name="Hubbard S.S."/>
            <person name="Banfield J.F."/>
        </authorList>
    </citation>
    <scope>NUCLEOTIDE SEQUENCE [LARGE SCALE GENOMIC DNA]</scope>
</reference>
<keyword evidence="1" id="KW-0812">Transmembrane</keyword>
<evidence type="ECO:0000256" key="1">
    <source>
        <dbReference type="SAM" id="Phobius"/>
    </source>
</evidence>
<comment type="caution">
    <text evidence="2">The sequence shown here is derived from an EMBL/GenBank/DDBJ whole genome shotgun (WGS) entry which is preliminary data.</text>
</comment>
<keyword evidence="1" id="KW-1133">Transmembrane helix</keyword>
<keyword evidence="1" id="KW-0472">Membrane</keyword>
<dbReference type="EMBL" id="MEXL01000053">
    <property type="protein sequence ID" value="OGD01109.1"/>
    <property type="molecule type" value="Genomic_DNA"/>
</dbReference>
<feature type="transmembrane region" description="Helical" evidence="1">
    <location>
        <begin position="83"/>
        <end position="104"/>
    </location>
</feature>
<evidence type="ECO:0000313" key="2">
    <source>
        <dbReference type="EMBL" id="OGD01109.1"/>
    </source>
</evidence>